<dbReference type="Gene3D" id="3.40.50.1820">
    <property type="entry name" value="alpha/beta hydrolase"/>
    <property type="match status" value="1"/>
</dbReference>
<dbReference type="GO" id="GO:0004180">
    <property type="term" value="F:carboxypeptidase activity"/>
    <property type="evidence" value="ECO:0007669"/>
    <property type="project" value="UniProtKB-KW"/>
</dbReference>
<proteinExistence type="predicted"/>
<organism evidence="2">
    <name type="scientific">Anopheles darlingi</name>
    <name type="common">Mosquito</name>
    <dbReference type="NCBI Taxonomy" id="43151"/>
    <lineage>
        <taxon>Eukaryota</taxon>
        <taxon>Metazoa</taxon>
        <taxon>Ecdysozoa</taxon>
        <taxon>Arthropoda</taxon>
        <taxon>Hexapoda</taxon>
        <taxon>Insecta</taxon>
        <taxon>Pterygota</taxon>
        <taxon>Neoptera</taxon>
        <taxon>Endopterygota</taxon>
        <taxon>Diptera</taxon>
        <taxon>Nematocera</taxon>
        <taxon>Culicoidea</taxon>
        <taxon>Culicidae</taxon>
        <taxon>Anophelinae</taxon>
        <taxon>Anopheles</taxon>
    </lineage>
</organism>
<feature type="signal peptide" evidence="1">
    <location>
        <begin position="1"/>
        <end position="22"/>
    </location>
</feature>
<dbReference type="AlphaFoldDB" id="W5JB60"/>
<reference evidence="2 4" key="1">
    <citation type="journal article" date="2010" name="BMC Genomics">
        <title>Combination of measures distinguishes pre-miRNAs from other stem-loops in the genome of the newly sequenced Anopheles darlingi.</title>
        <authorList>
            <person name="Mendes N.D."/>
            <person name="Freitas A.T."/>
            <person name="Vasconcelos A.T."/>
            <person name="Sagot M.F."/>
        </authorList>
    </citation>
    <scope>NUCLEOTIDE SEQUENCE</scope>
</reference>
<evidence type="ECO:0000313" key="4">
    <source>
        <dbReference type="Proteomes" id="UP000000673"/>
    </source>
</evidence>
<evidence type="ECO:0000313" key="3">
    <source>
        <dbReference type="EnsemblMetazoa" id="ADAC008305-PA"/>
    </source>
</evidence>
<keyword evidence="2" id="KW-0645">Protease</keyword>
<keyword evidence="2" id="KW-0378">Hydrolase</keyword>
<dbReference type="VEuPathDB" id="VectorBase:ADAR2_009745"/>
<sequence>MILDRPLGRMLVILGLSVTLCCAPIDAAYQYQTKTLDVPIDHFTYTSNATFKLRYLLNDTYAKGSTDGPILLYAVTR</sequence>
<keyword evidence="2" id="KW-0121">Carboxypeptidase</keyword>
<evidence type="ECO:0000256" key="1">
    <source>
        <dbReference type="SAM" id="SignalP"/>
    </source>
</evidence>
<accession>W5JB60</accession>
<dbReference type="Proteomes" id="UP000000673">
    <property type="component" value="Unassembled WGS sequence"/>
</dbReference>
<gene>
    <name evidence="2" type="ORF">AND_008305</name>
</gene>
<dbReference type="HOGENOM" id="CLU_2640106_0_0_1"/>
<reference evidence="2" key="2">
    <citation type="submission" date="2010-05" db="EMBL/GenBank/DDBJ databases">
        <authorList>
            <person name="Almeida L.G."/>
            <person name="Nicolas M.F."/>
            <person name="Souza R.C."/>
            <person name="Vasconcelos A.T.R."/>
        </authorList>
    </citation>
    <scope>NUCLEOTIDE SEQUENCE</scope>
</reference>
<dbReference type="EMBL" id="ADMH02001983">
    <property type="protein sequence ID" value="ETN60085.1"/>
    <property type="molecule type" value="Genomic_DNA"/>
</dbReference>
<protein>
    <submittedName>
        <fullName evidence="2">Lysosomal Pro-X carboxypeptidase</fullName>
    </submittedName>
</protein>
<dbReference type="EnsemblMetazoa" id="ADAC008305-RA">
    <property type="protein sequence ID" value="ADAC008305-PA"/>
    <property type="gene ID" value="ADAC008305"/>
</dbReference>
<reference evidence="2" key="3">
    <citation type="journal article" date="2013" name="Nucleic Acids Res.">
        <title>The genome of Anopheles darlingi, the main neotropical malaria vector.</title>
        <authorList>
            <person name="Marinotti O."/>
            <person name="Cerqueira G.C."/>
            <person name="de Almeida L.G."/>
            <person name="Ferro M.I."/>
            <person name="Loreto E.L."/>
            <person name="Zaha A."/>
            <person name="Teixeira S.M."/>
            <person name="Wespiser A.R."/>
            <person name="Almeida E Silva A."/>
            <person name="Schlindwein A.D."/>
            <person name="Pacheco A.C."/>
            <person name="Silva A.L."/>
            <person name="Graveley B.R."/>
            <person name="Walenz B.P."/>
            <person name="Lima Bde A."/>
            <person name="Ribeiro C.A."/>
            <person name="Nunes-Silva C.G."/>
            <person name="de Carvalho C.R."/>
            <person name="Soares C.M."/>
            <person name="de Menezes C.B."/>
            <person name="Matiolli C."/>
            <person name="Caffrey D."/>
            <person name="Araujo D.A."/>
            <person name="de Oliveira D.M."/>
            <person name="Golenbock D."/>
            <person name="Grisard E.C."/>
            <person name="Fantinatti-Garboggini F."/>
            <person name="de Carvalho F.M."/>
            <person name="Barcellos F.G."/>
            <person name="Prosdocimi F."/>
            <person name="May G."/>
            <person name="Azevedo Junior G.M."/>
            <person name="Guimaraes G.M."/>
            <person name="Goldman G.H."/>
            <person name="Padilha I.Q."/>
            <person name="Batista Jda S."/>
            <person name="Ferro J.A."/>
            <person name="Ribeiro J.M."/>
            <person name="Fietto J.L."/>
            <person name="Dabbas K.M."/>
            <person name="Cerdeira L."/>
            <person name="Agnez-Lima L.F."/>
            <person name="Brocchi M."/>
            <person name="de Carvalho M.O."/>
            <person name="Teixeira Mde M."/>
            <person name="Diniz Maia Mde M."/>
            <person name="Goldman M.H."/>
            <person name="Cruz Schneider M.P."/>
            <person name="Felipe M.S."/>
            <person name="Hungria M."/>
            <person name="Nicolas M.F."/>
            <person name="Pereira M."/>
            <person name="Montes M.A."/>
            <person name="Cantao M.E."/>
            <person name="Vincentz M."/>
            <person name="Rafael M.S."/>
            <person name="Silverman N."/>
            <person name="Stoco P.H."/>
            <person name="Souza R.C."/>
            <person name="Vicentini R."/>
            <person name="Gazzinelli R.T."/>
            <person name="Neves Rde O."/>
            <person name="Silva R."/>
            <person name="Astolfi-Filho S."/>
            <person name="Maciel T.E."/>
            <person name="Urmenyi T.P."/>
            <person name="Tadei W.P."/>
            <person name="Camargo E.P."/>
            <person name="de Vasconcelos A.T."/>
        </authorList>
    </citation>
    <scope>NUCLEOTIDE SEQUENCE</scope>
</reference>
<dbReference type="VEuPathDB" id="VectorBase:ADAC008305"/>
<reference evidence="3" key="4">
    <citation type="submission" date="2015-06" db="UniProtKB">
        <authorList>
            <consortium name="EnsemblMetazoa"/>
        </authorList>
    </citation>
    <scope>IDENTIFICATION</scope>
</reference>
<evidence type="ECO:0000313" key="2">
    <source>
        <dbReference type="EMBL" id="ETN60085.1"/>
    </source>
</evidence>
<dbReference type="STRING" id="43151.W5JB60"/>
<feature type="chain" id="PRO_5010155181" evidence="1">
    <location>
        <begin position="23"/>
        <end position="77"/>
    </location>
</feature>
<keyword evidence="4" id="KW-1185">Reference proteome</keyword>
<name>W5JB60_ANODA</name>
<keyword evidence="1" id="KW-0732">Signal</keyword>
<dbReference type="InterPro" id="IPR029058">
    <property type="entry name" value="AB_hydrolase_fold"/>
</dbReference>